<dbReference type="RefSeq" id="WP_146157982.1">
    <property type="nucleotide sequence ID" value="NZ_PVNL01000087.1"/>
</dbReference>
<evidence type="ECO:0000313" key="1">
    <source>
        <dbReference type="EMBL" id="PRQ05965.1"/>
    </source>
</evidence>
<gene>
    <name evidence="1" type="ORF">ENSA7_43260</name>
</gene>
<accession>A0A2S9YLI5</accession>
<sequence>MFARTILLTVLAATCGATDHPSEDGPDDITQEEVRPIDQHFCCSEVASTKPLSGEGCVAIGKESINSCEIVLYCAADWLKEGGTVTCL</sequence>
<proteinExistence type="predicted"/>
<protein>
    <submittedName>
        <fullName evidence="1">Uncharacterized protein</fullName>
    </submittedName>
</protein>
<dbReference type="Proteomes" id="UP000238823">
    <property type="component" value="Unassembled WGS sequence"/>
</dbReference>
<dbReference type="AlphaFoldDB" id="A0A2S9YLI5"/>
<organism evidence="1 2">
    <name type="scientific">Enhygromyxa salina</name>
    <dbReference type="NCBI Taxonomy" id="215803"/>
    <lineage>
        <taxon>Bacteria</taxon>
        <taxon>Pseudomonadati</taxon>
        <taxon>Myxococcota</taxon>
        <taxon>Polyangia</taxon>
        <taxon>Nannocystales</taxon>
        <taxon>Nannocystaceae</taxon>
        <taxon>Enhygromyxa</taxon>
    </lineage>
</organism>
<dbReference type="EMBL" id="PVNL01000087">
    <property type="protein sequence ID" value="PRQ05965.1"/>
    <property type="molecule type" value="Genomic_DNA"/>
</dbReference>
<name>A0A2S9YLI5_9BACT</name>
<comment type="caution">
    <text evidence="1">The sequence shown here is derived from an EMBL/GenBank/DDBJ whole genome shotgun (WGS) entry which is preliminary data.</text>
</comment>
<reference evidence="1 2" key="1">
    <citation type="submission" date="2018-03" db="EMBL/GenBank/DDBJ databases">
        <title>Draft Genome Sequences of the Obligatory Marine Myxobacteria Enhygromyxa salina SWB007.</title>
        <authorList>
            <person name="Poehlein A."/>
            <person name="Moghaddam J.A."/>
            <person name="Harms H."/>
            <person name="Alanjari M."/>
            <person name="Koenig G.M."/>
            <person name="Daniel R."/>
            <person name="Schaeberle T.F."/>
        </authorList>
    </citation>
    <scope>NUCLEOTIDE SEQUENCE [LARGE SCALE GENOMIC DNA]</scope>
    <source>
        <strain evidence="1 2">SWB007</strain>
    </source>
</reference>
<evidence type="ECO:0000313" key="2">
    <source>
        <dbReference type="Proteomes" id="UP000238823"/>
    </source>
</evidence>